<dbReference type="Pfam" id="PF00691">
    <property type="entry name" value="OmpA"/>
    <property type="match status" value="1"/>
</dbReference>
<evidence type="ECO:0000313" key="12">
    <source>
        <dbReference type="EMBL" id="VFK62232.1"/>
    </source>
</evidence>
<feature type="signal peptide" evidence="9">
    <location>
        <begin position="1"/>
        <end position="19"/>
    </location>
</feature>
<dbReference type="PANTHER" id="PTHR30329">
    <property type="entry name" value="STATOR ELEMENT OF FLAGELLAR MOTOR COMPLEX"/>
    <property type="match status" value="1"/>
</dbReference>
<reference evidence="11" key="1">
    <citation type="submission" date="2019-02" db="EMBL/GenBank/DDBJ databases">
        <authorList>
            <person name="Gruber-Vodicka R. H."/>
            <person name="Seah K. B. B."/>
        </authorList>
    </citation>
    <scope>NUCLEOTIDE SEQUENCE</scope>
    <source>
        <strain evidence="12">BECK_BY2</strain>
        <strain evidence="11">BECK_BY3</strain>
    </source>
</reference>
<organism evidence="11">
    <name type="scientific">Candidatus Kentrum sp. TUN</name>
    <dbReference type="NCBI Taxonomy" id="2126343"/>
    <lineage>
        <taxon>Bacteria</taxon>
        <taxon>Pseudomonadati</taxon>
        <taxon>Pseudomonadota</taxon>
        <taxon>Gammaproteobacteria</taxon>
        <taxon>Candidatus Kentrum</taxon>
    </lineage>
</organism>
<dbReference type="InterPro" id="IPR006665">
    <property type="entry name" value="OmpA-like"/>
</dbReference>
<evidence type="ECO:0000256" key="5">
    <source>
        <dbReference type="ARBA" id="ARBA00023237"/>
    </source>
</evidence>
<keyword evidence="4 8" id="KW-0564">Palmitate</keyword>
<dbReference type="PROSITE" id="PS51257">
    <property type="entry name" value="PROKAR_LIPOPROTEIN"/>
    <property type="match status" value="1"/>
</dbReference>
<sequence>MNKRIIRLVAIGFSSLALVACGGGAFTKSSGGADVQEGSAYYDGYSGTIGSDEGMSMNSLNDPSSLLSTRVIYFDFDSNEIKPEFQEILKAHSDYLVDNSNVKVQLGGHCDQRGTREYNLALGERRAKAVFRSMSMLGVSGDQLDTVSYGEEKPADPDNGQFAWQKNRRVEIIYQSQ</sequence>
<comment type="subunit">
    <text evidence="8">The Tol-Pal system is composed of five core proteins: the inner membrane proteins TolA, TolQ and TolR, the periplasmic protein TolB and the outer membrane protein Pal. They form a network linking the inner and outer membranes and the peptidoglycan layer.</text>
</comment>
<gene>
    <name evidence="8" type="primary">pal</name>
    <name evidence="12" type="ORF">BECKTUN1418E_GA0071001_10766</name>
    <name evidence="11" type="ORF">BECKTUN1418F_GA0071002_10796</name>
</gene>
<dbReference type="NCBIfam" id="TIGR02802">
    <property type="entry name" value="Pal_lipo"/>
    <property type="match status" value="1"/>
</dbReference>
<proteinExistence type="inferred from homology"/>
<dbReference type="PROSITE" id="PS51123">
    <property type="entry name" value="OMPA_2"/>
    <property type="match status" value="1"/>
</dbReference>
<dbReference type="CDD" id="cd07185">
    <property type="entry name" value="OmpA_C-like"/>
    <property type="match status" value="1"/>
</dbReference>
<dbReference type="InterPro" id="IPR006664">
    <property type="entry name" value="OMP_bac"/>
</dbReference>
<evidence type="ECO:0000256" key="4">
    <source>
        <dbReference type="ARBA" id="ARBA00023139"/>
    </source>
</evidence>
<comment type="similarity">
    <text evidence="8">Belongs to the Pal lipoprotein family.</text>
</comment>
<dbReference type="PRINTS" id="PR01021">
    <property type="entry name" value="OMPADOMAIN"/>
</dbReference>
<evidence type="ECO:0000256" key="6">
    <source>
        <dbReference type="ARBA" id="ARBA00023288"/>
    </source>
</evidence>
<keyword evidence="1 8" id="KW-0132">Cell division</keyword>
<dbReference type="EMBL" id="CAADFY010000079">
    <property type="protein sequence ID" value="VFK56048.1"/>
    <property type="molecule type" value="Genomic_DNA"/>
</dbReference>
<keyword evidence="6 8" id="KW-0449">Lipoprotein</keyword>
<comment type="function">
    <text evidence="8">Part of the Tol-Pal system, which plays a role in outer membrane invagination during cell division and is important for maintaining outer membrane integrity.</text>
</comment>
<name>A0A450ZQQ1_9GAMM</name>
<protein>
    <recommendedName>
        <fullName evidence="8">Peptidoglycan-associated lipoprotein</fullName>
        <shortName evidence="8">PAL</shortName>
    </recommendedName>
</protein>
<evidence type="ECO:0000256" key="8">
    <source>
        <dbReference type="HAMAP-Rule" id="MF_02204"/>
    </source>
</evidence>
<accession>A0A450ZQQ1</accession>
<keyword evidence="7 8" id="KW-0131">Cell cycle</keyword>
<comment type="subcellular location">
    <subcellularLocation>
        <location evidence="8">Cell outer membrane</location>
        <topology evidence="8">Lipid-anchor</topology>
    </subcellularLocation>
</comment>
<evidence type="ECO:0000256" key="3">
    <source>
        <dbReference type="ARBA" id="ARBA00023136"/>
    </source>
</evidence>
<dbReference type="GO" id="GO:0051301">
    <property type="term" value="P:cell division"/>
    <property type="evidence" value="ECO:0007669"/>
    <property type="project" value="UniProtKB-UniRule"/>
</dbReference>
<dbReference type="HAMAP" id="MF_02204">
    <property type="entry name" value="Pal"/>
    <property type="match status" value="1"/>
</dbReference>
<dbReference type="InterPro" id="IPR036737">
    <property type="entry name" value="OmpA-like_sf"/>
</dbReference>
<dbReference type="InterPro" id="IPR039001">
    <property type="entry name" value="Pal"/>
</dbReference>
<keyword evidence="2 8" id="KW-0732">Signal</keyword>
<evidence type="ECO:0000256" key="1">
    <source>
        <dbReference type="ARBA" id="ARBA00022618"/>
    </source>
</evidence>
<dbReference type="InterPro" id="IPR050330">
    <property type="entry name" value="Bact_OuterMem_StrucFunc"/>
</dbReference>
<keyword evidence="5 8" id="KW-0998">Cell outer membrane</keyword>
<evidence type="ECO:0000259" key="10">
    <source>
        <dbReference type="PROSITE" id="PS51123"/>
    </source>
</evidence>
<evidence type="ECO:0000313" key="11">
    <source>
        <dbReference type="EMBL" id="VFK56048.1"/>
    </source>
</evidence>
<feature type="chain" id="PRO_5033823208" description="Peptidoglycan-associated lipoprotein" evidence="9">
    <location>
        <begin position="20"/>
        <end position="177"/>
    </location>
</feature>
<dbReference type="InterPro" id="IPR014169">
    <property type="entry name" value="Pal_lipo_C"/>
</dbReference>
<dbReference type="AlphaFoldDB" id="A0A450ZQQ1"/>
<dbReference type="PANTHER" id="PTHR30329:SF21">
    <property type="entry name" value="LIPOPROTEIN YIAD-RELATED"/>
    <property type="match status" value="1"/>
</dbReference>
<evidence type="ECO:0000256" key="9">
    <source>
        <dbReference type="SAM" id="SignalP"/>
    </source>
</evidence>
<feature type="domain" description="OmpA-like" evidence="10">
    <location>
        <begin position="61"/>
        <end position="177"/>
    </location>
</feature>
<dbReference type="EMBL" id="CAADFV010000076">
    <property type="protein sequence ID" value="VFK62232.1"/>
    <property type="molecule type" value="Genomic_DNA"/>
</dbReference>
<dbReference type="SUPFAM" id="SSF103088">
    <property type="entry name" value="OmpA-like"/>
    <property type="match status" value="1"/>
</dbReference>
<keyword evidence="3 8" id="KW-0472">Membrane</keyword>
<dbReference type="Gene3D" id="3.30.1330.60">
    <property type="entry name" value="OmpA-like domain"/>
    <property type="match status" value="1"/>
</dbReference>
<dbReference type="GO" id="GO:0009279">
    <property type="term" value="C:cell outer membrane"/>
    <property type="evidence" value="ECO:0007669"/>
    <property type="project" value="UniProtKB-SubCell"/>
</dbReference>
<evidence type="ECO:0000256" key="2">
    <source>
        <dbReference type="ARBA" id="ARBA00022729"/>
    </source>
</evidence>
<evidence type="ECO:0000256" key="7">
    <source>
        <dbReference type="ARBA" id="ARBA00023306"/>
    </source>
</evidence>